<reference evidence="1 2" key="1">
    <citation type="submission" date="2018-01" db="EMBL/GenBank/DDBJ databases">
        <authorList>
            <person name="Gaut B.S."/>
            <person name="Morton B.R."/>
            <person name="Clegg M.T."/>
            <person name="Duvall M.R."/>
        </authorList>
    </citation>
    <scope>NUCLEOTIDE SEQUENCE [LARGE SCALE GENOMIC DNA]</scope>
    <source>
        <strain evidence="1">GP69</strain>
    </source>
</reference>
<evidence type="ECO:0000313" key="1">
    <source>
        <dbReference type="EMBL" id="SOY28622.1"/>
    </source>
</evidence>
<accession>A0A2K4ZDU0</accession>
<protein>
    <submittedName>
        <fullName evidence="1">Uncharacterized protein</fullName>
    </submittedName>
</protein>
<organism evidence="1 2">
    <name type="scientific">Acetatifactor muris</name>
    <dbReference type="NCBI Taxonomy" id="879566"/>
    <lineage>
        <taxon>Bacteria</taxon>
        <taxon>Bacillati</taxon>
        <taxon>Bacillota</taxon>
        <taxon>Clostridia</taxon>
        <taxon>Lachnospirales</taxon>
        <taxon>Lachnospiraceae</taxon>
        <taxon>Acetatifactor</taxon>
    </lineage>
</organism>
<keyword evidence="2" id="KW-1185">Reference proteome</keyword>
<dbReference type="EMBL" id="OFSM01000005">
    <property type="protein sequence ID" value="SOY28622.1"/>
    <property type="molecule type" value="Genomic_DNA"/>
</dbReference>
<dbReference type="AlphaFoldDB" id="A0A2K4ZDU0"/>
<gene>
    <name evidence="1" type="ORF">AMURIS_01332</name>
</gene>
<evidence type="ECO:0000313" key="2">
    <source>
        <dbReference type="Proteomes" id="UP000236311"/>
    </source>
</evidence>
<dbReference type="Proteomes" id="UP000236311">
    <property type="component" value="Unassembled WGS sequence"/>
</dbReference>
<name>A0A2K4ZDU0_9FIRM</name>
<proteinExistence type="predicted"/>
<sequence length="35" mass="4149">MWQGKPAEGYGKFNGRNNWEKRTIYDCEKVNPMIS</sequence>